<feature type="chain" id="PRO_5044799056" evidence="1">
    <location>
        <begin position="30"/>
        <end position="111"/>
    </location>
</feature>
<dbReference type="AlphaFoldDB" id="A0ABD1UKJ4"/>
<protein>
    <submittedName>
        <fullName evidence="2">Transcription factor TCP9-like</fullName>
    </submittedName>
</protein>
<keyword evidence="1" id="KW-0732">Signal</keyword>
<keyword evidence="3" id="KW-1185">Reference proteome</keyword>
<proteinExistence type="predicted"/>
<evidence type="ECO:0000313" key="2">
    <source>
        <dbReference type="EMBL" id="KAL2525570.1"/>
    </source>
</evidence>
<sequence length="111" mass="11637">MNSSTPLMSIVPTLAHALVPLITLWVIPAATPNASPTFFVIPQATQNRPQLVNIFATTGPIPMVFAAVQPCCANIALTATAAQVNLQSLLSPSATSCSTMFQNYSTESVGF</sequence>
<comment type="caution">
    <text evidence="2">The sequence shown here is derived from an EMBL/GenBank/DDBJ whole genome shotgun (WGS) entry which is preliminary data.</text>
</comment>
<accession>A0ABD1UKJ4</accession>
<organism evidence="2 3">
    <name type="scientific">Abeliophyllum distichum</name>
    <dbReference type="NCBI Taxonomy" id="126358"/>
    <lineage>
        <taxon>Eukaryota</taxon>
        <taxon>Viridiplantae</taxon>
        <taxon>Streptophyta</taxon>
        <taxon>Embryophyta</taxon>
        <taxon>Tracheophyta</taxon>
        <taxon>Spermatophyta</taxon>
        <taxon>Magnoliopsida</taxon>
        <taxon>eudicotyledons</taxon>
        <taxon>Gunneridae</taxon>
        <taxon>Pentapetalae</taxon>
        <taxon>asterids</taxon>
        <taxon>lamiids</taxon>
        <taxon>Lamiales</taxon>
        <taxon>Oleaceae</taxon>
        <taxon>Forsythieae</taxon>
        <taxon>Abeliophyllum</taxon>
    </lineage>
</organism>
<name>A0ABD1UKJ4_9LAMI</name>
<dbReference type="EMBL" id="JBFOLK010000003">
    <property type="protein sequence ID" value="KAL2525570.1"/>
    <property type="molecule type" value="Genomic_DNA"/>
</dbReference>
<evidence type="ECO:0000256" key="1">
    <source>
        <dbReference type="SAM" id="SignalP"/>
    </source>
</evidence>
<feature type="signal peptide" evidence="1">
    <location>
        <begin position="1"/>
        <end position="29"/>
    </location>
</feature>
<dbReference type="Proteomes" id="UP001604336">
    <property type="component" value="Unassembled WGS sequence"/>
</dbReference>
<evidence type="ECO:0000313" key="3">
    <source>
        <dbReference type="Proteomes" id="UP001604336"/>
    </source>
</evidence>
<gene>
    <name evidence="2" type="ORF">Adt_10624</name>
</gene>
<reference evidence="3" key="1">
    <citation type="submission" date="2024-07" db="EMBL/GenBank/DDBJ databases">
        <title>Two chromosome-level genome assemblies of Korean endemic species Abeliophyllum distichum and Forsythia ovata (Oleaceae).</title>
        <authorList>
            <person name="Jang H."/>
        </authorList>
    </citation>
    <scope>NUCLEOTIDE SEQUENCE [LARGE SCALE GENOMIC DNA]</scope>
</reference>